<feature type="region of interest" description="Disordered" evidence="7">
    <location>
        <begin position="98"/>
        <end position="123"/>
    </location>
</feature>
<feature type="compositionally biased region" description="Basic residues" evidence="7">
    <location>
        <begin position="361"/>
        <end position="377"/>
    </location>
</feature>
<keyword evidence="5" id="KW-0010">Activator</keyword>
<accession>A0A0E0BG74</accession>
<dbReference type="PROSITE" id="PS00344">
    <property type="entry name" value="GATA_ZN_FINGER_1"/>
    <property type="match status" value="1"/>
</dbReference>
<dbReference type="AlphaFoldDB" id="A0A0E0BG74"/>
<feature type="compositionally biased region" description="Basic residues" evidence="7">
    <location>
        <begin position="429"/>
        <end position="444"/>
    </location>
</feature>
<reference evidence="9" key="2">
    <citation type="submission" date="2018-05" db="EMBL/GenBank/DDBJ databases">
        <title>OgluRS3 (Oryza glumaepatula Reference Sequence Version 3).</title>
        <authorList>
            <person name="Zhang J."/>
            <person name="Kudrna D."/>
            <person name="Lee S."/>
            <person name="Talag J."/>
            <person name="Welchert J."/>
            <person name="Wing R.A."/>
        </authorList>
    </citation>
    <scope>NUCLEOTIDE SEQUENCE [LARGE SCALE GENOMIC DNA]</scope>
</reference>
<dbReference type="GO" id="GO:0043565">
    <property type="term" value="F:sequence-specific DNA binding"/>
    <property type="evidence" value="ECO:0007669"/>
    <property type="project" value="InterPro"/>
</dbReference>
<dbReference type="Pfam" id="PF00320">
    <property type="entry name" value="GATA"/>
    <property type="match status" value="1"/>
</dbReference>
<dbReference type="InterPro" id="IPR013088">
    <property type="entry name" value="Znf_NHR/GATA"/>
</dbReference>
<dbReference type="GO" id="GO:0008270">
    <property type="term" value="F:zinc ion binding"/>
    <property type="evidence" value="ECO:0007669"/>
    <property type="project" value="UniProtKB-KW"/>
</dbReference>
<evidence type="ECO:0000313" key="9">
    <source>
        <dbReference type="EnsemblPlants" id="OGLUM11G05230.1"/>
    </source>
</evidence>
<dbReference type="PANTHER" id="PTHR45658">
    <property type="entry name" value="GATA TRANSCRIPTION FACTOR"/>
    <property type="match status" value="1"/>
</dbReference>
<dbReference type="SUPFAM" id="SSF57716">
    <property type="entry name" value="Glucocorticoid receptor-like (DNA-binding domain)"/>
    <property type="match status" value="1"/>
</dbReference>
<dbReference type="InterPro" id="IPR051140">
    <property type="entry name" value="GATA_TF"/>
</dbReference>
<keyword evidence="4" id="KW-0862">Zinc</keyword>
<dbReference type="CDD" id="cd00202">
    <property type="entry name" value="ZnF_GATA"/>
    <property type="match status" value="1"/>
</dbReference>
<keyword evidence="2" id="KW-0479">Metal-binding</keyword>
<dbReference type="GO" id="GO:0030154">
    <property type="term" value="P:cell differentiation"/>
    <property type="evidence" value="ECO:0007669"/>
    <property type="project" value="TreeGrafter"/>
</dbReference>
<reference evidence="9" key="1">
    <citation type="submission" date="2015-04" db="UniProtKB">
        <authorList>
            <consortium name="EnsemblPlants"/>
        </authorList>
    </citation>
    <scope>IDENTIFICATION</scope>
</reference>
<dbReference type="GO" id="GO:0006355">
    <property type="term" value="P:regulation of DNA-templated transcription"/>
    <property type="evidence" value="ECO:0007669"/>
    <property type="project" value="InterPro"/>
</dbReference>
<evidence type="ECO:0000256" key="2">
    <source>
        <dbReference type="ARBA" id="ARBA00022723"/>
    </source>
</evidence>
<feature type="compositionally biased region" description="Polar residues" evidence="7">
    <location>
        <begin position="1"/>
        <end position="12"/>
    </location>
</feature>
<dbReference type="STRING" id="40148.A0A0E0BG74"/>
<dbReference type="EnsemblPlants" id="OGLUM11G05230.1">
    <property type="protein sequence ID" value="OGLUM11G05230.1"/>
    <property type="gene ID" value="OGLUM11G05230"/>
</dbReference>
<dbReference type="PROSITE" id="PS50114">
    <property type="entry name" value="GATA_ZN_FINGER_2"/>
    <property type="match status" value="1"/>
</dbReference>
<organism evidence="9">
    <name type="scientific">Oryza glumipatula</name>
    <dbReference type="NCBI Taxonomy" id="40148"/>
    <lineage>
        <taxon>Eukaryota</taxon>
        <taxon>Viridiplantae</taxon>
        <taxon>Streptophyta</taxon>
        <taxon>Embryophyta</taxon>
        <taxon>Tracheophyta</taxon>
        <taxon>Spermatophyta</taxon>
        <taxon>Magnoliopsida</taxon>
        <taxon>Liliopsida</taxon>
        <taxon>Poales</taxon>
        <taxon>Poaceae</taxon>
        <taxon>BOP clade</taxon>
        <taxon>Oryzoideae</taxon>
        <taxon>Oryzeae</taxon>
        <taxon>Oryzinae</taxon>
        <taxon>Oryza</taxon>
    </lineage>
</organism>
<sequence length="444" mass="45671">MPKPTPSSSSFLDFTGGVDGDDDDPSCPFEGLCCPDDPLDQVLNFDSSDFGHVFFESLDVELFLPRGGPSRGAGEEDSKGAVERVAFGSSAAVESELGGVGGGGAGSEVSVPGGAGGGRGKDMETEALDVKPVVGVGAGGAMGAHVAGGAMGAHVAGGVGAPGAFPESKQLVPWPCAVGAGASAPGAAPDNRLLALPDVRFDALTAEGAAPGGERGKTIPDSVSKNGLPTLPGVRSATPTAPPATPFRLEWDHAAAPSSSATTTPSDSSLSSPPSLTSAFPRIARVFPSRTKPRRRRTLRRQHWSLICPLHLVPVAAAAAAADDDAAARGKSISELNASASAAADAPSINDGGGGSYNRRVVGRQRNRQVRKDRRCSHCGTSETPQWRMGPDGPGTLCNACGIRSKMDRLLPEYRPSTSPSFNGDEHSNRHRKVLKLREKKMRD</sequence>
<evidence type="ECO:0000259" key="8">
    <source>
        <dbReference type="PROSITE" id="PS50114"/>
    </source>
</evidence>
<comment type="similarity">
    <text evidence="1">Belongs to the type IV zinc-finger family. Class A subfamily.</text>
</comment>
<dbReference type="Proteomes" id="UP000026961">
    <property type="component" value="Chromosome 11"/>
</dbReference>
<feature type="region of interest" description="Disordered" evidence="7">
    <location>
        <begin position="1"/>
        <end position="29"/>
    </location>
</feature>
<feature type="region of interest" description="Disordered" evidence="7">
    <location>
        <begin position="207"/>
        <end position="298"/>
    </location>
</feature>
<dbReference type="Gramene" id="OGLUM11G05230.1">
    <property type="protein sequence ID" value="OGLUM11G05230.1"/>
    <property type="gene ID" value="OGLUM11G05230"/>
</dbReference>
<dbReference type="FunFam" id="3.30.50.10:FF:000038">
    <property type="entry name" value="GATA transcription factor 14"/>
    <property type="match status" value="1"/>
</dbReference>
<name>A0A0E0BG74_9ORYZ</name>
<dbReference type="Gene3D" id="3.30.50.10">
    <property type="entry name" value="Erythroid Transcription Factor GATA-1, subunit A"/>
    <property type="match status" value="1"/>
</dbReference>
<dbReference type="SMART" id="SM00401">
    <property type="entry name" value="ZnF_GATA"/>
    <property type="match status" value="1"/>
</dbReference>
<evidence type="ECO:0000313" key="10">
    <source>
        <dbReference type="Proteomes" id="UP000026961"/>
    </source>
</evidence>
<feature type="compositionally biased region" description="Low complexity" evidence="7">
    <location>
        <begin position="254"/>
        <end position="290"/>
    </location>
</feature>
<dbReference type="eggNOG" id="KOG1601">
    <property type="taxonomic scope" value="Eukaryota"/>
</dbReference>
<protein>
    <recommendedName>
        <fullName evidence="8">GATA-type domain-containing protein</fullName>
    </recommendedName>
</protein>
<proteinExistence type="inferred from homology"/>
<feature type="region of interest" description="Disordered" evidence="7">
    <location>
        <begin position="411"/>
        <end position="444"/>
    </location>
</feature>
<evidence type="ECO:0000256" key="5">
    <source>
        <dbReference type="ARBA" id="ARBA00023159"/>
    </source>
</evidence>
<dbReference type="InterPro" id="IPR000679">
    <property type="entry name" value="Znf_GATA"/>
</dbReference>
<evidence type="ECO:0000256" key="7">
    <source>
        <dbReference type="SAM" id="MobiDB-lite"/>
    </source>
</evidence>
<keyword evidence="3 6" id="KW-0863">Zinc-finger</keyword>
<evidence type="ECO:0000256" key="4">
    <source>
        <dbReference type="ARBA" id="ARBA00022833"/>
    </source>
</evidence>
<feature type="compositionally biased region" description="Low complexity" evidence="7">
    <location>
        <begin position="339"/>
        <end position="348"/>
    </location>
</feature>
<dbReference type="HOGENOM" id="CLU_520118_0_0_1"/>
<dbReference type="PANTHER" id="PTHR45658:SF108">
    <property type="entry name" value="GATA ZINC FINGER FAMILY PROTEIN"/>
    <property type="match status" value="1"/>
</dbReference>
<evidence type="ECO:0000256" key="6">
    <source>
        <dbReference type="PROSITE-ProRule" id="PRU00094"/>
    </source>
</evidence>
<dbReference type="GO" id="GO:0005634">
    <property type="term" value="C:nucleus"/>
    <property type="evidence" value="ECO:0007669"/>
    <property type="project" value="TreeGrafter"/>
</dbReference>
<feature type="region of interest" description="Disordered" evidence="7">
    <location>
        <begin position="339"/>
        <end position="391"/>
    </location>
</feature>
<keyword evidence="10" id="KW-1185">Reference proteome</keyword>
<evidence type="ECO:0000256" key="1">
    <source>
        <dbReference type="ARBA" id="ARBA00005694"/>
    </source>
</evidence>
<feature type="domain" description="GATA-type" evidence="8">
    <location>
        <begin position="370"/>
        <end position="408"/>
    </location>
</feature>
<evidence type="ECO:0000256" key="3">
    <source>
        <dbReference type="ARBA" id="ARBA00022771"/>
    </source>
</evidence>